<feature type="transmembrane region" description="Helical" evidence="6">
    <location>
        <begin position="164"/>
        <end position="187"/>
    </location>
</feature>
<keyword evidence="3 6" id="KW-0812">Transmembrane</keyword>
<gene>
    <name evidence="8" type="ORF">SAMN05661010_01283</name>
</gene>
<evidence type="ECO:0000256" key="6">
    <source>
        <dbReference type="SAM" id="Phobius"/>
    </source>
</evidence>
<feature type="transmembrane region" description="Helical" evidence="6">
    <location>
        <begin position="17"/>
        <end position="36"/>
    </location>
</feature>
<feature type="transmembrane region" description="Helical" evidence="6">
    <location>
        <begin position="288"/>
        <end position="305"/>
    </location>
</feature>
<feature type="domain" description="EamA" evidence="7">
    <location>
        <begin position="174"/>
        <end position="305"/>
    </location>
</feature>
<feature type="transmembrane region" description="Helical" evidence="6">
    <location>
        <begin position="227"/>
        <end position="251"/>
    </location>
</feature>
<dbReference type="EMBL" id="FNGI01000002">
    <property type="protein sequence ID" value="SDL27119.1"/>
    <property type="molecule type" value="Genomic_DNA"/>
</dbReference>
<evidence type="ECO:0000256" key="1">
    <source>
        <dbReference type="ARBA" id="ARBA00004141"/>
    </source>
</evidence>
<feature type="transmembrane region" description="Helical" evidence="6">
    <location>
        <begin position="48"/>
        <end position="69"/>
    </location>
</feature>
<dbReference type="PANTHER" id="PTHR32322">
    <property type="entry name" value="INNER MEMBRANE TRANSPORTER"/>
    <property type="match status" value="1"/>
</dbReference>
<evidence type="ECO:0000259" key="7">
    <source>
        <dbReference type="Pfam" id="PF00892"/>
    </source>
</evidence>
<dbReference type="OrthoDB" id="9809509at2"/>
<dbReference type="PANTHER" id="PTHR32322:SF2">
    <property type="entry name" value="EAMA DOMAIN-CONTAINING PROTEIN"/>
    <property type="match status" value="1"/>
</dbReference>
<reference evidence="8 9" key="1">
    <citation type="submission" date="2016-10" db="EMBL/GenBank/DDBJ databases">
        <authorList>
            <person name="de Groot N.N."/>
        </authorList>
    </citation>
    <scope>NUCLEOTIDE SEQUENCE [LARGE SCALE GENOMIC DNA]</scope>
    <source>
        <strain evidence="8 9">DSM 14789</strain>
    </source>
</reference>
<name>A0A1G9IPB4_9GAMM</name>
<evidence type="ECO:0000313" key="9">
    <source>
        <dbReference type="Proteomes" id="UP000198654"/>
    </source>
</evidence>
<dbReference type="Pfam" id="PF00892">
    <property type="entry name" value="EamA"/>
    <property type="match status" value="2"/>
</dbReference>
<dbReference type="InterPro" id="IPR037185">
    <property type="entry name" value="EmrE-like"/>
</dbReference>
<sequence>MPSPLPREKSLHDNNRALWLASMPAVFVLLWSTGFIGAKFGLPYAEPFTFLFIRFVLTLLVLLPLMWLLKANWPGSRALCGHVAITGLLVHATYLGGVFYSIELGLPAGLASLLVGLQPLLTAALALPLLGERLSFWQWLGLALGLVGITLVLSGQLAPGDGNLFQGFGLGALACVFAALLGISAGTLYQKRYCAGMPLLGGSVVQYLAASVALGIGALALETRDVAWTLAFAATLAWLVLGLSIAAILLLMALIRRGAASKVASLFYLVPPLTALEAWWLFDETLGPVALMGMAVTIAGVVLVVRGGVARPSGDEGIAE</sequence>
<dbReference type="RefSeq" id="WP_089726659.1">
    <property type="nucleotide sequence ID" value="NZ_FNGI01000002.1"/>
</dbReference>
<dbReference type="SUPFAM" id="SSF103481">
    <property type="entry name" value="Multidrug resistance efflux transporter EmrE"/>
    <property type="match status" value="2"/>
</dbReference>
<feature type="transmembrane region" description="Helical" evidence="6">
    <location>
        <begin position="199"/>
        <end position="221"/>
    </location>
</feature>
<dbReference type="AlphaFoldDB" id="A0A1G9IPB4"/>
<comment type="subcellular location">
    <subcellularLocation>
        <location evidence="1">Membrane</location>
        <topology evidence="1">Multi-pass membrane protein</topology>
    </subcellularLocation>
</comment>
<feature type="transmembrane region" description="Helical" evidence="6">
    <location>
        <begin position="81"/>
        <end position="102"/>
    </location>
</feature>
<dbReference type="InterPro" id="IPR000620">
    <property type="entry name" value="EamA_dom"/>
</dbReference>
<feature type="transmembrane region" description="Helical" evidence="6">
    <location>
        <begin position="139"/>
        <end position="158"/>
    </location>
</feature>
<keyword evidence="9" id="KW-1185">Reference proteome</keyword>
<evidence type="ECO:0000256" key="2">
    <source>
        <dbReference type="ARBA" id="ARBA00007362"/>
    </source>
</evidence>
<feature type="transmembrane region" description="Helical" evidence="6">
    <location>
        <begin position="263"/>
        <end position="282"/>
    </location>
</feature>
<keyword evidence="5 6" id="KW-0472">Membrane</keyword>
<keyword evidence="4 6" id="KW-1133">Transmembrane helix</keyword>
<feature type="domain" description="EamA" evidence="7">
    <location>
        <begin position="26"/>
        <end position="153"/>
    </location>
</feature>
<protein>
    <submittedName>
        <fullName evidence="8">EamA-like transporter family protein</fullName>
    </submittedName>
</protein>
<evidence type="ECO:0000256" key="3">
    <source>
        <dbReference type="ARBA" id="ARBA00022692"/>
    </source>
</evidence>
<organism evidence="8 9">
    <name type="scientific">Modicisalibacter muralis</name>
    <dbReference type="NCBI Taxonomy" id="119000"/>
    <lineage>
        <taxon>Bacteria</taxon>
        <taxon>Pseudomonadati</taxon>
        <taxon>Pseudomonadota</taxon>
        <taxon>Gammaproteobacteria</taxon>
        <taxon>Oceanospirillales</taxon>
        <taxon>Halomonadaceae</taxon>
        <taxon>Modicisalibacter</taxon>
    </lineage>
</organism>
<proteinExistence type="inferred from homology"/>
<evidence type="ECO:0000313" key="8">
    <source>
        <dbReference type="EMBL" id="SDL27119.1"/>
    </source>
</evidence>
<dbReference type="Proteomes" id="UP000198654">
    <property type="component" value="Unassembled WGS sequence"/>
</dbReference>
<evidence type="ECO:0000256" key="5">
    <source>
        <dbReference type="ARBA" id="ARBA00023136"/>
    </source>
</evidence>
<evidence type="ECO:0000256" key="4">
    <source>
        <dbReference type="ARBA" id="ARBA00022989"/>
    </source>
</evidence>
<accession>A0A1G9IPB4</accession>
<dbReference type="InterPro" id="IPR050638">
    <property type="entry name" value="AA-Vitamin_Transporters"/>
</dbReference>
<comment type="similarity">
    <text evidence="2">Belongs to the EamA transporter family.</text>
</comment>
<dbReference type="STRING" id="119000.SAMN05661010_01283"/>
<feature type="transmembrane region" description="Helical" evidence="6">
    <location>
        <begin position="108"/>
        <end position="127"/>
    </location>
</feature>
<dbReference type="GO" id="GO:0016020">
    <property type="term" value="C:membrane"/>
    <property type="evidence" value="ECO:0007669"/>
    <property type="project" value="UniProtKB-SubCell"/>
</dbReference>